<keyword evidence="1 2" id="KW-0732">Signal</keyword>
<evidence type="ECO:0000313" key="6">
    <source>
        <dbReference type="Proteomes" id="UP000199627"/>
    </source>
</evidence>
<reference evidence="6" key="1">
    <citation type="submission" date="2016-10" db="EMBL/GenBank/DDBJ databases">
        <authorList>
            <person name="Varghese N."/>
            <person name="Submissions S."/>
        </authorList>
    </citation>
    <scope>NUCLEOTIDE SEQUENCE [LARGE SCALE GENOMIC DNA]</scope>
    <source>
        <strain evidence="6">DSM 17072</strain>
    </source>
</reference>
<keyword evidence="6" id="KW-1185">Reference proteome</keyword>
<feature type="chain" id="PRO_5011696376" evidence="2">
    <location>
        <begin position="19"/>
        <end position="550"/>
    </location>
</feature>
<evidence type="ECO:0000259" key="4">
    <source>
        <dbReference type="Pfam" id="PF18962"/>
    </source>
</evidence>
<dbReference type="AlphaFoldDB" id="A0A1H1F9N7"/>
<dbReference type="InterPro" id="IPR026444">
    <property type="entry name" value="Secre_tail"/>
</dbReference>
<feature type="signal peptide" evidence="2">
    <location>
        <begin position="1"/>
        <end position="18"/>
    </location>
</feature>
<dbReference type="RefSeq" id="WP_089756480.1">
    <property type="nucleotide sequence ID" value="NZ_FNKL01000004.1"/>
</dbReference>
<dbReference type="NCBIfam" id="NF038128">
    <property type="entry name" value="choice_anch_J"/>
    <property type="match status" value="1"/>
</dbReference>
<sequence length="550" mass="61198">MKKILFFVLLLLIGASNAQETTYWKDNFDEKDISDWTRIISSGEGYGWSVLQYLDSNFQPTGTPFLSSVSYTQFNNIGYLHPDEWAISPQIDLTNASGQLKFSWLLSENRFTPSPNEEHYEIYISEEKTLAGMLAQPKVYEETNVPLQPESRSININQWKGKKIYIGIRHHNLTFDIAVDQPNSAVRFDDLKVSAFSGCTTATFGQYPQSLFIPTLDGIRNTIVSDGATGEYSLVQLKAGVSYFFSTSNATIYNTIATESQEILASGFGELPYTPAIDQNIRFYSHKNTACAGDLSVFFARYVRTLTACEQNKVTGTSSQYFELGGTSNQRLAVDVSAPSTGSFSVYGLEPIMTADATTFKITFYENTTSDLPGSVYTVKTPVSVKKELVAGNFNKYTLAFDTPVVINAGKTYWMEVESNATGWQSISTSHFGNFGVGNNDQTGGLWVSMEETGVDFAYNIICSEYLATEDNPLQNKIAYYPNPVSEELNLQSGKKIKDISLYNVAGQKVSQTLKPIDNKLDMRKYSPGIYMITVTFIDGKSETIKVIKK</sequence>
<accession>A0A1H1F9N7</accession>
<protein>
    <submittedName>
        <fullName evidence="5">Por secretion system C-terminal sorting domain-containing protein</fullName>
    </submittedName>
</protein>
<evidence type="ECO:0000256" key="1">
    <source>
        <dbReference type="ARBA" id="ARBA00022729"/>
    </source>
</evidence>
<dbReference type="InterPro" id="IPR011628">
    <property type="entry name" value="Cleaved_adhesin"/>
</dbReference>
<gene>
    <name evidence="5" type="ORF">SAMN05421664_2951</name>
</gene>
<dbReference type="Gene3D" id="2.60.120.200">
    <property type="match status" value="1"/>
</dbReference>
<dbReference type="STRING" id="311333.SAMN05421664_2951"/>
<dbReference type="NCBIfam" id="TIGR04183">
    <property type="entry name" value="Por_Secre_tail"/>
    <property type="match status" value="1"/>
</dbReference>
<organism evidence="5 6">
    <name type="scientific">Chryseobacterium soldanellicola</name>
    <dbReference type="NCBI Taxonomy" id="311333"/>
    <lineage>
        <taxon>Bacteria</taxon>
        <taxon>Pseudomonadati</taxon>
        <taxon>Bacteroidota</taxon>
        <taxon>Flavobacteriia</taxon>
        <taxon>Flavobacteriales</taxon>
        <taxon>Weeksellaceae</taxon>
        <taxon>Chryseobacterium group</taxon>
        <taxon>Chryseobacterium</taxon>
    </lineage>
</organism>
<evidence type="ECO:0000259" key="3">
    <source>
        <dbReference type="Pfam" id="PF07675"/>
    </source>
</evidence>
<dbReference type="Pfam" id="PF18962">
    <property type="entry name" value="Por_Secre_tail"/>
    <property type="match status" value="1"/>
</dbReference>
<dbReference type="Pfam" id="PF07675">
    <property type="entry name" value="Cleaved_Adhesin"/>
    <property type="match status" value="1"/>
</dbReference>
<dbReference type="OrthoDB" id="1398760at2"/>
<evidence type="ECO:0000256" key="2">
    <source>
        <dbReference type="SAM" id="SignalP"/>
    </source>
</evidence>
<evidence type="ECO:0000313" key="5">
    <source>
        <dbReference type="EMBL" id="SDQ97783.1"/>
    </source>
</evidence>
<dbReference type="EMBL" id="FNKL01000004">
    <property type="protein sequence ID" value="SDQ97783.1"/>
    <property type="molecule type" value="Genomic_DNA"/>
</dbReference>
<proteinExistence type="predicted"/>
<name>A0A1H1F9N7_9FLAO</name>
<feature type="domain" description="Secretion system C-terminal sorting" evidence="4">
    <location>
        <begin position="481"/>
        <end position="541"/>
    </location>
</feature>
<dbReference type="Proteomes" id="UP000199627">
    <property type="component" value="Unassembled WGS sequence"/>
</dbReference>
<feature type="domain" description="Cleaved adhesin" evidence="3">
    <location>
        <begin position="27"/>
        <end position="146"/>
    </location>
</feature>